<protein>
    <submittedName>
        <fullName evidence="1">2986_t:CDS:1</fullName>
    </submittedName>
</protein>
<dbReference type="EMBL" id="CAJVPZ010001628">
    <property type="protein sequence ID" value="CAG8496436.1"/>
    <property type="molecule type" value="Genomic_DNA"/>
</dbReference>
<name>A0A9N9EYG0_9GLOM</name>
<accession>A0A9N9EYG0</accession>
<gene>
    <name evidence="1" type="ORF">RFULGI_LOCUS2227</name>
</gene>
<dbReference type="OrthoDB" id="2445776at2759"/>
<evidence type="ECO:0000313" key="1">
    <source>
        <dbReference type="EMBL" id="CAG8496436.1"/>
    </source>
</evidence>
<comment type="caution">
    <text evidence="1">The sequence shown here is derived from an EMBL/GenBank/DDBJ whole genome shotgun (WGS) entry which is preliminary data.</text>
</comment>
<organism evidence="1 2">
    <name type="scientific">Racocetra fulgida</name>
    <dbReference type="NCBI Taxonomy" id="60492"/>
    <lineage>
        <taxon>Eukaryota</taxon>
        <taxon>Fungi</taxon>
        <taxon>Fungi incertae sedis</taxon>
        <taxon>Mucoromycota</taxon>
        <taxon>Glomeromycotina</taxon>
        <taxon>Glomeromycetes</taxon>
        <taxon>Diversisporales</taxon>
        <taxon>Gigasporaceae</taxon>
        <taxon>Racocetra</taxon>
    </lineage>
</organism>
<reference evidence="1" key="1">
    <citation type="submission" date="2021-06" db="EMBL/GenBank/DDBJ databases">
        <authorList>
            <person name="Kallberg Y."/>
            <person name="Tangrot J."/>
            <person name="Rosling A."/>
        </authorList>
    </citation>
    <scope>NUCLEOTIDE SEQUENCE</scope>
    <source>
        <strain evidence="1">IN212</strain>
    </source>
</reference>
<proteinExistence type="predicted"/>
<sequence length="191" mass="21863">MTYDHISPNNSEVTALQNISSISEEEYSDQVESSSIQEKKRKHAGGKKMIKYGMMLLKLLENRTEIISNNNVFDLLQNEEFFSKCCQIASILKLVKELTNILEARNASLAECFIDSEIDDNDNDNHSLTDNLNLSQLVDLTLPEFLSTNNALFESAINRLSSYERAYNLENRDYDPIRLAQQIMNEESNNL</sequence>
<dbReference type="AlphaFoldDB" id="A0A9N9EYG0"/>
<keyword evidence="2" id="KW-1185">Reference proteome</keyword>
<evidence type="ECO:0000313" key="2">
    <source>
        <dbReference type="Proteomes" id="UP000789396"/>
    </source>
</evidence>
<dbReference type="Proteomes" id="UP000789396">
    <property type="component" value="Unassembled WGS sequence"/>
</dbReference>